<feature type="transmembrane region" description="Helical" evidence="2">
    <location>
        <begin position="115"/>
        <end position="138"/>
    </location>
</feature>
<organism evidence="3 4">
    <name type="scientific">Panagrellus redivivus</name>
    <name type="common">Microworm</name>
    <dbReference type="NCBI Taxonomy" id="6233"/>
    <lineage>
        <taxon>Eukaryota</taxon>
        <taxon>Metazoa</taxon>
        <taxon>Ecdysozoa</taxon>
        <taxon>Nematoda</taxon>
        <taxon>Chromadorea</taxon>
        <taxon>Rhabditida</taxon>
        <taxon>Tylenchina</taxon>
        <taxon>Panagrolaimomorpha</taxon>
        <taxon>Panagrolaimoidea</taxon>
        <taxon>Panagrolaimidae</taxon>
        <taxon>Panagrellus</taxon>
    </lineage>
</organism>
<dbReference type="GO" id="GO:0007606">
    <property type="term" value="P:sensory perception of chemical stimulus"/>
    <property type="evidence" value="ECO:0007669"/>
    <property type="project" value="InterPro"/>
</dbReference>
<keyword evidence="2" id="KW-0472">Membrane</keyword>
<protein>
    <submittedName>
        <fullName evidence="4">Gustatory receptor</fullName>
    </submittedName>
</protein>
<dbReference type="Proteomes" id="UP000492821">
    <property type="component" value="Unassembled WGS sequence"/>
</dbReference>
<reference evidence="4" key="2">
    <citation type="submission" date="2020-10" db="UniProtKB">
        <authorList>
            <consortium name="WormBaseParasite"/>
        </authorList>
    </citation>
    <scope>IDENTIFICATION</scope>
</reference>
<feature type="transmembrane region" description="Helical" evidence="2">
    <location>
        <begin position="85"/>
        <end position="103"/>
    </location>
</feature>
<dbReference type="AlphaFoldDB" id="A0A7E4VX86"/>
<dbReference type="GO" id="GO:0016020">
    <property type="term" value="C:membrane"/>
    <property type="evidence" value="ECO:0007669"/>
    <property type="project" value="InterPro"/>
</dbReference>
<reference evidence="3" key="1">
    <citation type="journal article" date="2013" name="Genetics">
        <title>The draft genome and transcriptome of Panagrellus redivivus are shaped by the harsh demands of a free-living lifestyle.</title>
        <authorList>
            <person name="Srinivasan J."/>
            <person name="Dillman A.R."/>
            <person name="Macchietto M.G."/>
            <person name="Heikkinen L."/>
            <person name="Lakso M."/>
            <person name="Fracchia K.M."/>
            <person name="Antoshechkin I."/>
            <person name="Mortazavi A."/>
            <person name="Wong G."/>
            <person name="Sternberg P.W."/>
        </authorList>
    </citation>
    <scope>NUCLEOTIDE SEQUENCE [LARGE SCALE GENOMIC DNA]</scope>
    <source>
        <strain evidence="3">MT8872</strain>
    </source>
</reference>
<evidence type="ECO:0000313" key="4">
    <source>
        <dbReference type="WBParaSite" id="Pan_g4549.t1"/>
    </source>
</evidence>
<evidence type="ECO:0000256" key="1">
    <source>
        <dbReference type="ARBA" id="ARBA00006803"/>
    </source>
</evidence>
<keyword evidence="2" id="KW-1133">Transmembrane helix</keyword>
<dbReference type="InterPro" id="IPR004151">
    <property type="entry name" value="7TM_GPCR_serpentine_rcpt_Sre"/>
</dbReference>
<accession>A0A7E4VX86</accession>
<name>A0A7E4VX86_PANRE</name>
<dbReference type="WBParaSite" id="Pan_g4549.t1">
    <property type="protein sequence ID" value="Pan_g4549.t1"/>
    <property type="gene ID" value="Pan_g4549"/>
</dbReference>
<dbReference type="InterPro" id="IPR052854">
    <property type="entry name" value="Serpentine_rcpt_epsilon"/>
</dbReference>
<evidence type="ECO:0000313" key="3">
    <source>
        <dbReference type="Proteomes" id="UP000492821"/>
    </source>
</evidence>
<dbReference type="PANTHER" id="PTHR47518:SF9">
    <property type="entry name" value="SERPENTINE RECEPTOR, CLASS T"/>
    <property type="match status" value="1"/>
</dbReference>
<dbReference type="Pfam" id="PF03125">
    <property type="entry name" value="Sre"/>
    <property type="match status" value="1"/>
</dbReference>
<keyword evidence="2" id="KW-0812">Transmembrane</keyword>
<keyword evidence="3" id="KW-1185">Reference proteome</keyword>
<proteinExistence type="inferred from homology"/>
<comment type="similarity">
    <text evidence="1">Belongs to the nematode receptor-like protein sre family.</text>
</comment>
<evidence type="ECO:0000256" key="2">
    <source>
        <dbReference type="SAM" id="Phobius"/>
    </source>
</evidence>
<feature type="transmembrane region" description="Helical" evidence="2">
    <location>
        <begin position="26"/>
        <end position="45"/>
    </location>
</feature>
<dbReference type="PANTHER" id="PTHR47518">
    <property type="entry name" value="SERPENTINE RECEPTOR CLASS EPSILON-13-RELATED"/>
    <property type="match status" value="1"/>
</dbReference>
<sequence length="226" mass="26437">MIVTLIVIGFFLGVIGIFCDNGILITWPLFTVILVIQACLFFHVITKNKQMYQRRVLFESRMNLSQRYQLSENLRIIRFMQNTSTIYWSCNIVMLLTFVAYIACDDLYFTIVFHYIWIWEGYITSCMIVGIFMSTGAWPTVGQLCRQCRTNPLNPTNNKIVPIRTSMGEQMMFANDQEADVYFNQLMKSWDRPEKKISSIKALVFHEIPQPVLHPNPNTQPHVHHE</sequence>